<dbReference type="InterPro" id="IPR020835">
    <property type="entry name" value="Catalase_sf"/>
</dbReference>
<feature type="active site" evidence="8">
    <location>
        <position position="28"/>
    </location>
</feature>
<dbReference type="SUPFAM" id="SSF56634">
    <property type="entry name" value="Heme-dependent catalase-like"/>
    <property type="match status" value="1"/>
</dbReference>
<dbReference type="GO" id="GO:0005737">
    <property type="term" value="C:cytoplasm"/>
    <property type="evidence" value="ECO:0007669"/>
    <property type="project" value="TreeGrafter"/>
</dbReference>
<dbReference type="EC" id="1.11.1.-" evidence="7"/>
<dbReference type="PRINTS" id="PR00067">
    <property type="entry name" value="CATALASE"/>
</dbReference>
<protein>
    <recommendedName>
        <fullName evidence="7">Catalase-related peroxidase</fullName>
        <ecNumber evidence="7">1.11.1.-</ecNumber>
    </recommendedName>
</protein>
<gene>
    <name evidence="12" type="primary">srpA</name>
    <name evidence="12" type="ORF">MSHO_51080</name>
</gene>
<keyword evidence="3 7" id="KW-0349">Heme</keyword>
<keyword evidence="2 7" id="KW-0575">Peroxidase</keyword>
<keyword evidence="6 7" id="KW-0408">Iron</keyword>
<evidence type="ECO:0000313" key="13">
    <source>
        <dbReference type="Proteomes" id="UP000467164"/>
    </source>
</evidence>
<dbReference type="CDD" id="cd08153">
    <property type="entry name" value="srpA_like"/>
    <property type="match status" value="1"/>
</dbReference>
<dbReference type="SMART" id="SM01060">
    <property type="entry name" value="Catalase"/>
    <property type="match status" value="1"/>
</dbReference>
<dbReference type="PANTHER" id="PTHR11465">
    <property type="entry name" value="CATALASE"/>
    <property type="match status" value="1"/>
</dbReference>
<comment type="cofactor">
    <cofactor evidence="7">
        <name>heme</name>
        <dbReference type="ChEBI" id="CHEBI:30413"/>
    </cofactor>
</comment>
<feature type="region of interest" description="Disordered" evidence="10">
    <location>
        <begin position="304"/>
        <end position="327"/>
    </location>
</feature>
<dbReference type="GO" id="GO:0020037">
    <property type="term" value="F:heme binding"/>
    <property type="evidence" value="ECO:0007669"/>
    <property type="project" value="InterPro"/>
</dbReference>
<dbReference type="InterPro" id="IPR018028">
    <property type="entry name" value="Catalase"/>
</dbReference>
<dbReference type="GO" id="GO:0042542">
    <property type="term" value="P:response to hydrogen peroxide"/>
    <property type="evidence" value="ECO:0007669"/>
    <property type="project" value="TreeGrafter"/>
</dbReference>
<keyword evidence="13" id="KW-1185">Reference proteome</keyword>
<evidence type="ECO:0000256" key="8">
    <source>
        <dbReference type="PIRSR" id="PIRSR000296-1"/>
    </source>
</evidence>
<reference evidence="12 13" key="1">
    <citation type="journal article" date="2019" name="Emerg. Microbes Infect.">
        <title>Comprehensive subspecies identification of 175 nontuberculous mycobacteria species based on 7547 genomic profiles.</title>
        <authorList>
            <person name="Matsumoto Y."/>
            <person name="Kinjo T."/>
            <person name="Motooka D."/>
            <person name="Nabeya D."/>
            <person name="Jung N."/>
            <person name="Uechi K."/>
            <person name="Horii T."/>
            <person name="Iida T."/>
            <person name="Fujita J."/>
            <person name="Nakamura S."/>
        </authorList>
    </citation>
    <scope>NUCLEOTIDE SEQUENCE [LARGE SCALE GENOMIC DNA]</scope>
    <source>
        <strain evidence="12 13">JCM 12657</strain>
    </source>
</reference>
<dbReference type="PANTHER" id="PTHR11465:SF9">
    <property type="entry name" value="CATALASE"/>
    <property type="match status" value="1"/>
</dbReference>
<evidence type="ECO:0000256" key="4">
    <source>
        <dbReference type="ARBA" id="ARBA00022723"/>
    </source>
</evidence>
<evidence type="ECO:0000256" key="2">
    <source>
        <dbReference type="ARBA" id="ARBA00022559"/>
    </source>
</evidence>
<dbReference type="RefSeq" id="WP_198965734.1">
    <property type="nucleotide sequence ID" value="NZ_AP022572.1"/>
</dbReference>
<dbReference type="PIRSF" id="PIRSF000296">
    <property type="entry name" value="SrpA"/>
    <property type="match status" value="1"/>
</dbReference>
<evidence type="ECO:0000256" key="5">
    <source>
        <dbReference type="ARBA" id="ARBA00023002"/>
    </source>
</evidence>
<evidence type="ECO:0000256" key="6">
    <source>
        <dbReference type="ARBA" id="ARBA00023004"/>
    </source>
</evidence>
<dbReference type="GO" id="GO:0004096">
    <property type="term" value="F:catalase activity"/>
    <property type="evidence" value="ECO:0007669"/>
    <property type="project" value="InterPro"/>
</dbReference>
<evidence type="ECO:0000313" key="12">
    <source>
        <dbReference type="EMBL" id="BBX59763.1"/>
    </source>
</evidence>
<dbReference type="Gene3D" id="2.40.180.10">
    <property type="entry name" value="Catalase core domain"/>
    <property type="match status" value="1"/>
</dbReference>
<keyword evidence="4 7" id="KW-0479">Metal-binding</keyword>
<dbReference type="Pfam" id="PF00199">
    <property type="entry name" value="Catalase"/>
    <property type="match status" value="1"/>
</dbReference>
<evidence type="ECO:0000259" key="11">
    <source>
        <dbReference type="SMART" id="SM01060"/>
    </source>
</evidence>
<name>A0A7I7LK52_9MYCO</name>
<feature type="binding site" description="axial binding residue" evidence="9">
    <location>
        <position position="294"/>
    </location>
    <ligand>
        <name>heme</name>
        <dbReference type="ChEBI" id="CHEBI:30413"/>
    </ligand>
    <ligandPart>
        <name>Fe</name>
        <dbReference type="ChEBI" id="CHEBI:18248"/>
    </ligandPart>
</feature>
<evidence type="ECO:0000256" key="10">
    <source>
        <dbReference type="SAM" id="MobiDB-lite"/>
    </source>
</evidence>
<evidence type="ECO:0000256" key="3">
    <source>
        <dbReference type="ARBA" id="ARBA00022617"/>
    </source>
</evidence>
<evidence type="ECO:0000256" key="1">
    <source>
        <dbReference type="ARBA" id="ARBA00005329"/>
    </source>
</evidence>
<dbReference type="Gene3D" id="1.20.1280.120">
    <property type="match status" value="1"/>
</dbReference>
<comment type="function">
    <text evidence="7">Has an organic peroxide-dependent peroxidase activity.</text>
</comment>
<dbReference type="InterPro" id="IPR011614">
    <property type="entry name" value="Catalase_core"/>
</dbReference>
<dbReference type="AlphaFoldDB" id="A0A7I7LK52"/>
<evidence type="ECO:0000256" key="9">
    <source>
        <dbReference type="PIRSR" id="PIRSR000296-2"/>
    </source>
</evidence>
<evidence type="ECO:0000256" key="7">
    <source>
        <dbReference type="PIRNR" id="PIRNR000296"/>
    </source>
</evidence>
<dbReference type="InterPro" id="IPR024168">
    <property type="entry name" value="Catalase_SrpA-type_pred"/>
</dbReference>
<feature type="domain" description="Catalase core" evidence="11">
    <location>
        <begin position="1"/>
        <end position="321"/>
    </location>
</feature>
<dbReference type="EMBL" id="AP022572">
    <property type="protein sequence ID" value="BBX59763.1"/>
    <property type="molecule type" value="Genomic_DNA"/>
</dbReference>
<proteinExistence type="inferred from homology"/>
<dbReference type="Proteomes" id="UP000467164">
    <property type="component" value="Chromosome"/>
</dbReference>
<comment type="similarity">
    <text evidence="1 7">Belongs to the catalase family.</text>
</comment>
<dbReference type="KEGG" id="msho:MSHO_51080"/>
<dbReference type="PROSITE" id="PS51402">
    <property type="entry name" value="CATALASE_3"/>
    <property type="match status" value="1"/>
</dbReference>
<dbReference type="GO" id="GO:0046872">
    <property type="term" value="F:metal ion binding"/>
    <property type="evidence" value="ECO:0007669"/>
    <property type="project" value="UniProtKB-KW"/>
</dbReference>
<accession>A0A7I7LK52</accession>
<dbReference type="GO" id="GO:0042744">
    <property type="term" value="P:hydrogen peroxide catabolic process"/>
    <property type="evidence" value="ECO:0007669"/>
    <property type="project" value="TreeGrafter"/>
</dbReference>
<sequence length="327" mass="34811">MGGSVTPDEAIEAIRGTGGACPGYRALHAKGTLYRGTFTATPEGAGLSRAKHLDGATVPALIRFSNGSGKPAQRDGAPGVRGMAVKFTLPDKSTTDVSMQTARLFTSSTPEGFVDLLKALRPSLTTPARIAKYLATHPRVLAALPILGAANRIPASYATCEYHGLHAFRWVAADGSARFVRYHMIPAVGEKFLSPLAARNQGVDFLTDELQTRLAAGSVRFYFRVQIAGPGDSIVDPSVPWQGSDMVTVGTLDVTGVDTEREHDGDIVVFDPMRVTDGIEASDDPVLRFRTLAYSASVKLRTGVDRGPQAPLEPNGAGRSIRWGGHR</sequence>
<keyword evidence="5 7" id="KW-0560">Oxidoreductase</keyword>
<organism evidence="12 13">
    <name type="scientific">Mycobacterium shottsii</name>
    <dbReference type="NCBI Taxonomy" id="133549"/>
    <lineage>
        <taxon>Bacteria</taxon>
        <taxon>Bacillati</taxon>
        <taxon>Actinomycetota</taxon>
        <taxon>Actinomycetes</taxon>
        <taxon>Mycobacteriales</taxon>
        <taxon>Mycobacteriaceae</taxon>
        <taxon>Mycobacterium</taxon>
        <taxon>Mycobacterium ulcerans group</taxon>
    </lineage>
</organism>